<evidence type="ECO:0000256" key="5">
    <source>
        <dbReference type="ARBA" id="ARBA00022617"/>
    </source>
</evidence>
<evidence type="ECO:0000256" key="1">
    <source>
        <dbReference type="ARBA" id="ARBA00002650"/>
    </source>
</evidence>
<evidence type="ECO:0000256" key="4">
    <source>
        <dbReference type="ARBA" id="ARBA00022448"/>
    </source>
</evidence>
<sequence>MASGQVPKLRFSELLDQRMRDRAGGKEQYKAIQKVWEGVRVRWVQAGYLSGGPPSKEQLQIMERELDEGVREARENESERNKMHLFKKDGTRHREKAEAELKIGTWAIEEARRLHPYKKLVMMGVVTGATDMTEGPTKANKDNPDFPKHTLYPDLSREMTLHPPPYSTDLPPTAPSHNPFTDQNNQTNPFLRTSAIQAPVLALQGGQLRGTVSLGITGSRIMCEEATTPLVDQRRESYQEVSGGAMGPAPLSATKEGGPHASTPVCGPDPNYFHKRQTPNLSTAPAHSANPDVLAVSESWLRKTTNNAEISIPNYIFRQDRTAKGGGVAIYCRDSLQSSVLLSRLLIVSPWTQRHFGTFGNLSTPAAIMGNPAVAKHGKTVMHGLDRAVQNLDDIKNTYTALSVMHSEKLHVDPDNFRLLADCITVCVAAKLGPAVFNADTQEAFQKFLAVVVSALGRQYH</sequence>
<accession>A0A4W5MBT4</accession>
<dbReference type="STRING" id="62062.ENSHHUP00000036216"/>
<keyword evidence="4" id="KW-0813">Transport</keyword>
<dbReference type="InterPro" id="IPR050056">
    <property type="entry name" value="Hemoglobin_oxygen_transport"/>
</dbReference>
<dbReference type="Pfam" id="PF00042">
    <property type="entry name" value="Globin"/>
    <property type="match status" value="1"/>
</dbReference>
<proteinExistence type="inferred from homology"/>
<keyword evidence="6" id="KW-0561">Oxygen transport</keyword>
<dbReference type="InterPro" id="IPR012292">
    <property type="entry name" value="Globin/Proto"/>
</dbReference>
<dbReference type="GO" id="GO:0043177">
    <property type="term" value="F:organic acid binding"/>
    <property type="evidence" value="ECO:0007669"/>
    <property type="project" value="TreeGrafter"/>
</dbReference>
<comment type="subunit">
    <text evidence="3">Heterotetramer of two alpha chains and two beta chains.</text>
</comment>
<dbReference type="InterPro" id="IPR000971">
    <property type="entry name" value="Globin"/>
</dbReference>
<dbReference type="Gene3D" id="1.10.490.10">
    <property type="entry name" value="Globins"/>
    <property type="match status" value="1"/>
</dbReference>
<dbReference type="InterPro" id="IPR002337">
    <property type="entry name" value="Hemoglobin_b"/>
</dbReference>
<dbReference type="Proteomes" id="UP000314982">
    <property type="component" value="Unassembled WGS sequence"/>
</dbReference>
<name>A0A4W5MBT4_9TELE</name>
<dbReference type="Ensembl" id="ENSHHUT00000037656.1">
    <property type="protein sequence ID" value="ENSHHUP00000036216.1"/>
    <property type="gene ID" value="ENSHHUG00000022750.1"/>
</dbReference>
<dbReference type="InterPro" id="IPR009050">
    <property type="entry name" value="Globin-like_sf"/>
</dbReference>
<dbReference type="GO" id="GO:0046872">
    <property type="term" value="F:metal ion binding"/>
    <property type="evidence" value="ECO:0007669"/>
    <property type="project" value="UniProtKB-KW"/>
</dbReference>
<evidence type="ECO:0000256" key="6">
    <source>
        <dbReference type="ARBA" id="ARBA00022621"/>
    </source>
</evidence>
<evidence type="ECO:0000256" key="2">
    <source>
        <dbReference type="ARBA" id="ARBA00008705"/>
    </source>
</evidence>
<keyword evidence="7" id="KW-0479">Metal-binding</keyword>
<organism evidence="10 11">
    <name type="scientific">Hucho hucho</name>
    <name type="common">huchen</name>
    <dbReference type="NCBI Taxonomy" id="62062"/>
    <lineage>
        <taxon>Eukaryota</taxon>
        <taxon>Metazoa</taxon>
        <taxon>Chordata</taxon>
        <taxon>Craniata</taxon>
        <taxon>Vertebrata</taxon>
        <taxon>Euteleostomi</taxon>
        <taxon>Actinopterygii</taxon>
        <taxon>Neopterygii</taxon>
        <taxon>Teleostei</taxon>
        <taxon>Protacanthopterygii</taxon>
        <taxon>Salmoniformes</taxon>
        <taxon>Salmonidae</taxon>
        <taxon>Salmoninae</taxon>
        <taxon>Hucho</taxon>
    </lineage>
</organism>
<evidence type="ECO:0000256" key="8">
    <source>
        <dbReference type="ARBA" id="ARBA00023004"/>
    </source>
</evidence>
<dbReference type="GO" id="GO:0020037">
    <property type="term" value="F:heme binding"/>
    <property type="evidence" value="ECO:0007669"/>
    <property type="project" value="InterPro"/>
</dbReference>
<dbReference type="PANTHER" id="PTHR11442:SF102">
    <property type="entry name" value="HEMOGLOBIN SUBUNIT BETA-1-RELATED"/>
    <property type="match status" value="1"/>
</dbReference>
<dbReference type="PROSITE" id="PS01033">
    <property type="entry name" value="GLOBIN"/>
    <property type="match status" value="1"/>
</dbReference>
<reference evidence="11" key="1">
    <citation type="submission" date="2018-06" db="EMBL/GenBank/DDBJ databases">
        <title>Genome assembly of Danube salmon.</title>
        <authorList>
            <person name="Macqueen D.J."/>
            <person name="Gundappa M.K."/>
        </authorList>
    </citation>
    <scope>NUCLEOTIDE SEQUENCE [LARGE SCALE GENOMIC DNA]</scope>
</reference>
<keyword evidence="5" id="KW-0349">Heme</keyword>
<evidence type="ECO:0000313" key="11">
    <source>
        <dbReference type="Proteomes" id="UP000314982"/>
    </source>
</evidence>
<dbReference type="GO" id="GO:0004601">
    <property type="term" value="F:peroxidase activity"/>
    <property type="evidence" value="ECO:0007669"/>
    <property type="project" value="TreeGrafter"/>
</dbReference>
<keyword evidence="11" id="KW-1185">Reference proteome</keyword>
<dbReference type="GO" id="GO:0005833">
    <property type="term" value="C:hemoglobin complex"/>
    <property type="evidence" value="ECO:0007669"/>
    <property type="project" value="InterPro"/>
</dbReference>
<dbReference type="GO" id="GO:0019825">
    <property type="term" value="F:oxygen binding"/>
    <property type="evidence" value="ECO:0007669"/>
    <property type="project" value="InterPro"/>
</dbReference>
<keyword evidence="8" id="KW-0408">Iron</keyword>
<dbReference type="PANTHER" id="PTHR11442">
    <property type="entry name" value="HEMOGLOBIN FAMILY MEMBER"/>
    <property type="match status" value="1"/>
</dbReference>
<dbReference type="PRINTS" id="PR00814">
    <property type="entry name" value="BETAHAEM"/>
</dbReference>
<dbReference type="GO" id="GO:0031720">
    <property type="term" value="F:haptoglobin binding"/>
    <property type="evidence" value="ECO:0007669"/>
    <property type="project" value="TreeGrafter"/>
</dbReference>
<comment type="function">
    <text evidence="1">Involved in oxygen transport from gills to the various peripheral tissues.</text>
</comment>
<feature type="domain" description="Globin" evidence="9">
    <location>
        <begin position="304"/>
        <end position="461"/>
    </location>
</feature>
<dbReference type="CDD" id="cd08925">
    <property type="entry name" value="Hb-beta-like"/>
    <property type="match status" value="1"/>
</dbReference>
<dbReference type="GO" id="GO:0042744">
    <property type="term" value="P:hydrogen peroxide catabolic process"/>
    <property type="evidence" value="ECO:0007669"/>
    <property type="project" value="TreeGrafter"/>
</dbReference>
<reference evidence="10" key="2">
    <citation type="submission" date="2025-08" db="UniProtKB">
        <authorList>
            <consortium name="Ensembl"/>
        </authorList>
    </citation>
    <scope>IDENTIFICATION</scope>
</reference>
<evidence type="ECO:0000313" key="10">
    <source>
        <dbReference type="Ensembl" id="ENSHHUP00000036216.1"/>
    </source>
</evidence>
<reference evidence="10" key="3">
    <citation type="submission" date="2025-09" db="UniProtKB">
        <authorList>
            <consortium name="Ensembl"/>
        </authorList>
    </citation>
    <scope>IDENTIFICATION</scope>
</reference>
<evidence type="ECO:0000259" key="9">
    <source>
        <dbReference type="PROSITE" id="PS01033"/>
    </source>
</evidence>
<comment type="similarity">
    <text evidence="2">Belongs to the globin family.</text>
</comment>
<evidence type="ECO:0000256" key="7">
    <source>
        <dbReference type="ARBA" id="ARBA00022723"/>
    </source>
</evidence>
<dbReference type="SUPFAM" id="SSF46458">
    <property type="entry name" value="Globin-like"/>
    <property type="match status" value="1"/>
</dbReference>
<dbReference type="AlphaFoldDB" id="A0A4W5MBT4"/>
<dbReference type="GeneTree" id="ENSGT00940000157809"/>
<evidence type="ECO:0000256" key="3">
    <source>
        <dbReference type="ARBA" id="ARBA00011125"/>
    </source>
</evidence>
<dbReference type="GO" id="GO:0072562">
    <property type="term" value="C:blood microparticle"/>
    <property type="evidence" value="ECO:0007669"/>
    <property type="project" value="TreeGrafter"/>
</dbReference>
<dbReference type="GO" id="GO:0031838">
    <property type="term" value="C:haptoglobin-hemoglobin complex"/>
    <property type="evidence" value="ECO:0007669"/>
    <property type="project" value="TreeGrafter"/>
</dbReference>
<dbReference type="GO" id="GO:0005344">
    <property type="term" value="F:oxygen carrier activity"/>
    <property type="evidence" value="ECO:0007669"/>
    <property type="project" value="UniProtKB-KW"/>
</dbReference>
<protein>
    <recommendedName>
        <fullName evidence="9">Globin domain-containing protein</fullName>
    </recommendedName>
</protein>